<dbReference type="Proteomes" id="UP000784294">
    <property type="component" value="Unassembled WGS sequence"/>
</dbReference>
<evidence type="ECO:0000313" key="3">
    <source>
        <dbReference type="Proteomes" id="UP000784294"/>
    </source>
</evidence>
<keyword evidence="1" id="KW-0472">Membrane</keyword>
<reference evidence="2" key="1">
    <citation type="submission" date="2018-11" db="EMBL/GenBank/DDBJ databases">
        <authorList>
            <consortium name="Pathogen Informatics"/>
        </authorList>
    </citation>
    <scope>NUCLEOTIDE SEQUENCE</scope>
</reference>
<organism evidence="2 3">
    <name type="scientific">Protopolystoma xenopodis</name>
    <dbReference type="NCBI Taxonomy" id="117903"/>
    <lineage>
        <taxon>Eukaryota</taxon>
        <taxon>Metazoa</taxon>
        <taxon>Spiralia</taxon>
        <taxon>Lophotrochozoa</taxon>
        <taxon>Platyhelminthes</taxon>
        <taxon>Monogenea</taxon>
        <taxon>Polyopisthocotylea</taxon>
        <taxon>Polystomatidea</taxon>
        <taxon>Polystomatidae</taxon>
        <taxon>Protopolystoma</taxon>
    </lineage>
</organism>
<gene>
    <name evidence="2" type="ORF">PXEA_LOCUS11758</name>
</gene>
<keyword evidence="1" id="KW-0812">Transmembrane</keyword>
<protein>
    <submittedName>
        <fullName evidence="2">Uncharacterized protein</fullName>
    </submittedName>
</protein>
<comment type="caution">
    <text evidence="2">The sequence shown here is derived from an EMBL/GenBank/DDBJ whole genome shotgun (WGS) entry which is preliminary data.</text>
</comment>
<sequence>MYPIASNPTCTARILMTVRPVPARAVIAICLNQTGMSRGQRREQMRHGVIGFCSFIALCVGGGSSCWCLAIANSVRS</sequence>
<name>A0A448WRE1_9PLAT</name>
<dbReference type="EMBL" id="CAAALY010036486">
    <property type="protein sequence ID" value="VEL18318.1"/>
    <property type="molecule type" value="Genomic_DNA"/>
</dbReference>
<evidence type="ECO:0000256" key="1">
    <source>
        <dbReference type="SAM" id="Phobius"/>
    </source>
</evidence>
<keyword evidence="1" id="KW-1133">Transmembrane helix</keyword>
<dbReference type="AlphaFoldDB" id="A0A448WRE1"/>
<evidence type="ECO:0000313" key="2">
    <source>
        <dbReference type="EMBL" id="VEL18318.1"/>
    </source>
</evidence>
<feature type="transmembrane region" description="Helical" evidence="1">
    <location>
        <begin position="48"/>
        <end position="72"/>
    </location>
</feature>
<keyword evidence="3" id="KW-1185">Reference proteome</keyword>
<proteinExistence type="predicted"/>
<accession>A0A448WRE1</accession>